<evidence type="ECO:0000313" key="2">
    <source>
        <dbReference type="Proteomes" id="UP001496627"/>
    </source>
</evidence>
<organism evidence="1 2">
    <name type="scientific">Neorhizobium phenanthreniclasticum</name>
    <dbReference type="NCBI Taxonomy" id="3157917"/>
    <lineage>
        <taxon>Bacteria</taxon>
        <taxon>Pseudomonadati</taxon>
        <taxon>Pseudomonadota</taxon>
        <taxon>Alphaproteobacteria</taxon>
        <taxon>Hyphomicrobiales</taxon>
        <taxon>Rhizobiaceae</taxon>
        <taxon>Rhizobium/Agrobacterium group</taxon>
        <taxon>Neorhizobium</taxon>
    </lineage>
</organism>
<name>A0ABV0M1W3_9HYPH</name>
<dbReference type="Proteomes" id="UP001496627">
    <property type="component" value="Unassembled WGS sequence"/>
</dbReference>
<gene>
    <name evidence="1" type="ORF">ABK249_12035</name>
</gene>
<comment type="caution">
    <text evidence="1">The sequence shown here is derived from an EMBL/GenBank/DDBJ whole genome shotgun (WGS) entry which is preliminary data.</text>
</comment>
<sequence>MMSNETNSTNQPSEQSIALFLQTGDADKLTDILVEALYEAFRTLEDEIRLDTVH</sequence>
<keyword evidence="2" id="KW-1185">Reference proteome</keyword>
<proteinExistence type="predicted"/>
<protein>
    <recommendedName>
        <fullName evidence="3">Transposase</fullName>
    </recommendedName>
</protein>
<accession>A0ABV0M1W3</accession>
<reference evidence="1 2" key="1">
    <citation type="submission" date="2024-05" db="EMBL/GenBank/DDBJ databases">
        <title>Neorhizobium sp. Rsf11, a plant growth promoting and heavy metal resistant PAH-degrader.</title>
        <authorList>
            <person name="Golubev S.N."/>
            <person name="Muratova A.Y."/>
            <person name="Markelova M.I."/>
        </authorList>
    </citation>
    <scope>NUCLEOTIDE SEQUENCE [LARGE SCALE GENOMIC DNA]</scope>
    <source>
        <strain evidence="1 2">Rsf11</strain>
    </source>
</reference>
<dbReference type="RefSeq" id="WP_210165744.1">
    <property type="nucleotide sequence ID" value="NZ_JBEAAL010000007.1"/>
</dbReference>
<evidence type="ECO:0000313" key="1">
    <source>
        <dbReference type="EMBL" id="MEQ1405663.1"/>
    </source>
</evidence>
<evidence type="ECO:0008006" key="3">
    <source>
        <dbReference type="Google" id="ProtNLM"/>
    </source>
</evidence>
<dbReference type="EMBL" id="JBEAAL010000007">
    <property type="protein sequence ID" value="MEQ1405663.1"/>
    <property type="molecule type" value="Genomic_DNA"/>
</dbReference>